<dbReference type="RefSeq" id="WP_119927634.1">
    <property type="nucleotide sequence ID" value="NZ_QZEY01000006.1"/>
</dbReference>
<dbReference type="EMBL" id="QZEY01000006">
    <property type="protein sequence ID" value="RJL31606.1"/>
    <property type="molecule type" value="Genomic_DNA"/>
</dbReference>
<sequence>MTAQPVFRLARAAVFSAVCVLLGVLGHVFAGGGLPGWAAPAGVGALVLAAAYALAGRERSPGLIVGFLLGAQLLSHELFRLGAPAPGPSAAHDHGGSAMLLAHLVAAALAGWWLARGEAALWSVLRRLAVRLLAVLASPAPIPAPGTAPRPAGGPVRPARLTLRHSLTRRGPPPCAAARPWAAPVTGR</sequence>
<evidence type="ECO:0000313" key="4">
    <source>
        <dbReference type="Proteomes" id="UP000265768"/>
    </source>
</evidence>
<comment type="caution">
    <text evidence="3">The sequence shown here is derived from an EMBL/GenBank/DDBJ whole genome shotgun (WGS) entry which is preliminary data.</text>
</comment>
<proteinExistence type="predicted"/>
<dbReference type="OrthoDB" id="5191668at2"/>
<evidence type="ECO:0000313" key="3">
    <source>
        <dbReference type="EMBL" id="RJL31606.1"/>
    </source>
</evidence>
<feature type="transmembrane region" description="Helical" evidence="2">
    <location>
        <begin position="62"/>
        <end position="83"/>
    </location>
</feature>
<feature type="transmembrane region" description="Helical" evidence="2">
    <location>
        <begin position="95"/>
        <end position="115"/>
    </location>
</feature>
<keyword evidence="2" id="KW-0812">Transmembrane</keyword>
<dbReference type="Proteomes" id="UP000265768">
    <property type="component" value="Unassembled WGS sequence"/>
</dbReference>
<dbReference type="AlphaFoldDB" id="A0A3A4APL1"/>
<feature type="region of interest" description="Disordered" evidence="1">
    <location>
        <begin position="165"/>
        <end position="188"/>
    </location>
</feature>
<feature type="transmembrane region" description="Helical" evidence="2">
    <location>
        <begin position="36"/>
        <end position="55"/>
    </location>
</feature>
<feature type="transmembrane region" description="Helical" evidence="2">
    <location>
        <begin position="12"/>
        <end position="30"/>
    </location>
</feature>
<feature type="compositionally biased region" description="Low complexity" evidence="1">
    <location>
        <begin position="176"/>
        <end position="188"/>
    </location>
</feature>
<keyword evidence="4" id="KW-1185">Reference proteome</keyword>
<evidence type="ECO:0000256" key="1">
    <source>
        <dbReference type="SAM" id="MobiDB-lite"/>
    </source>
</evidence>
<keyword evidence="2" id="KW-1133">Transmembrane helix</keyword>
<organism evidence="3 4">
    <name type="scientific">Bailinhaonella thermotolerans</name>
    <dbReference type="NCBI Taxonomy" id="1070861"/>
    <lineage>
        <taxon>Bacteria</taxon>
        <taxon>Bacillati</taxon>
        <taxon>Actinomycetota</taxon>
        <taxon>Actinomycetes</taxon>
        <taxon>Streptosporangiales</taxon>
        <taxon>Streptosporangiaceae</taxon>
        <taxon>Bailinhaonella</taxon>
    </lineage>
</organism>
<keyword evidence="2" id="KW-0472">Membrane</keyword>
<reference evidence="3 4" key="1">
    <citation type="submission" date="2018-09" db="EMBL/GenBank/DDBJ databases">
        <title>YIM 75507 draft genome.</title>
        <authorList>
            <person name="Tang S."/>
            <person name="Feng Y."/>
        </authorList>
    </citation>
    <scope>NUCLEOTIDE SEQUENCE [LARGE SCALE GENOMIC DNA]</scope>
    <source>
        <strain evidence="3 4">YIM 75507</strain>
    </source>
</reference>
<evidence type="ECO:0000256" key="2">
    <source>
        <dbReference type="SAM" id="Phobius"/>
    </source>
</evidence>
<gene>
    <name evidence="3" type="ORF">D5H75_17945</name>
</gene>
<protein>
    <submittedName>
        <fullName evidence="3">MFS transporter</fullName>
    </submittedName>
</protein>
<name>A0A3A4APL1_9ACTN</name>
<accession>A0A3A4APL1</accession>